<feature type="compositionally biased region" description="Polar residues" evidence="1">
    <location>
        <begin position="321"/>
        <end position="333"/>
    </location>
</feature>
<feature type="region of interest" description="Disordered" evidence="1">
    <location>
        <begin position="378"/>
        <end position="412"/>
    </location>
</feature>
<dbReference type="Gene3D" id="1.20.1250.20">
    <property type="entry name" value="MFS general substrate transporter like domains"/>
    <property type="match status" value="1"/>
</dbReference>
<evidence type="ECO:0000256" key="1">
    <source>
        <dbReference type="SAM" id="MobiDB-lite"/>
    </source>
</evidence>
<name>A0ABN9QAS6_9DINO</name>
<feature type="region of interest" description="Disordered" evidence="1">
    <location>
        <begin position="187"/>
        <end position="240"/>
    </location>
</feature>
<evidence type="ECO:0000313" key="2">
    <source>
        <dbReference type="EMBL" id="CAK0802970.1"/>
    </source>
</evidence>
<dbReference type="EMBL" id="CAUYUJ010002914">
    <property type="protein sequence ID" value="CAK0802970.1"/>
    <property type="molecule type" value="Genomic_DNA"/>
</dbReference>
<dbReference type="InterPro" id="IPR036259">
    <property type="entry name" value="MFS_trans_sf"/>
</dbReference>
<gene>
    <name evidence="2" type="ORF">PCOR1329_LOCUS10302</name>
</gene>
<keyword evidence="3" id="KW-1185">Reference proteome</keyword>
<dbReference type="SUPFAM" id="SSF103473">
    <property type="entry name" value="MFS general substrate transporter"/>
    <property type="match status" value="1"/>
</dbReference>
<comment type="caution">
    <text evidence="2">The sequence shown here is derived from an EMBL/GenBank/DDBJ whole genome shotgun (WGS) entry which is preliminary data.</text>
</comment>
<evidence type="ECO:0000313" key="3">
    <source>
        <dbReference type="Proteomes" id="UP001189429"/>
    </source>
</evidence>
<feature type="region of interest" description="Disordered" evidence="1">
    <location>
        <begin position="1"/>
        <end position="21"/>
    </location>
</feature>
<sequence>MANVAERGVEEAGPAEASWHERWQSIPSEGAQRATACRGIVSRVVPCMRSEAQQHEDVVEPPADKNQHKEYRRQGQARMLELGAMALAARHAGEQSQASSCEFRISVIKAALGQALPTGKQVAECRSRRGGIAQKLANTRARIEQLSEQEADCVSELSRMHELIGELEEVFQEEMGGVTMAGPTACGAAAQSGGAPVRQQPGMARAEGPLAGIPPPPPSFPSGGGFPSQQRPPPQVPQSASVERLAQMMEGMMYAMKLQGEQVSCLMAMQGLQPGVLPPPPTPPQQMPFDAHAEAMPPTPAAPAPVGGRATPVQAGGRGSRSCSPIPTEQMTPATPPAKHAPSTPVSTAVPCDDLEDVSPQPIDPALLAETRGVQEPEELMPGPTESVDAQAHGAAQVEPSPCGESQPRKDDAYSTDLLTHLLPPSAPKLISNYREILPAGPRETDGAARLELAAPGSPTRAETCADSGPCGSGGAARPMQFVDRMISGSMIFGFLAPQGAAMADLFAKTPEKLAVAAATAGMFFGVGTTVGPFIGSKLGGAKSFLASSIAFLVTAAWVQFGLSETLSTDSRKEFKLSSVNPLAFMALLKDKTLAMLAGVAMLQSFGDYVNVYDINNLYMIKVLGYDPPQIGNFAMSVGLSQIAGGWATGKLVKGIGLKSHVLFANLAWALGCVVLGTARSTPKLFAALAIWTFGHQRNNTVNVNMQTVGNAAGMGRGEIIAASGNLLAYVKIMLVGGCRSSTATSLPGLRRTGGTCLASRISSLPRSRLLLRQATPSRTRRCEVHRACCPWPLPYCQNWQLMPVSALVLLIAPARYVAAIG</sequence>
<dbReference type="Proteomes" id="UP001189429">
    <property type="component" value="Unassembled WGS sequence"/>
</dbReference>
<feature type="region of interest" description="Disordered" evidence="1">
    <location>
        <begin position="295"/>
        <end position="361"/>
    </location>
</feature>
<organism evidence="2 3">
    <name type="scientific">Prorocentrum cordatum</name>
    <dbReference type="NCBI Taxonomy" id="2364126"/>
    <lineage>
        <taxon>Eukaryota</taxon>
        <taxon>Sar</taxon>
        <taxon>Alveolata</taxon>
        <taxon>Dinophyceae</taxon>
        <taxon>Prorocentrales</taxon>
        <taxon>Prorocentraceae</taxon>
        <taxon>Prorocentrum</taxon>
    </lineage>
</organism>
<protein>
    <submittedName>
        <fullName evidence="2">Uncharacterized protein</fullName>
    </submittedName>
</protein>
<proteinExistence type="predicted"/>
<feature type="compositionally biased region" description="Low complexity" evidence="1">
    <location>
        <begin position="304"/>
        <end position="313"/>
    </location>
</feature>
<reference evidence="2" key="1">
    <citation type="submission" date="2023-10" db="EMBL/GenBank/DDBJ databases">
        <authorList>
            <person name="Chen Y."/>
            <person name="Shah S."/>
            <person name="Dougan E. K."/>
            <person name="Thang M."/>
            <person name="Chan C."/>
        </authorList>
    </citation>
    <scope>NUCLEOTIDE SEQUENCE [LARGE SCALE GENOMIC DNA]</scope>
</reference>
<accession>A0ABN9QAS6</accession>